<evidence type="ECO:0000313" key="4">
    <source>
        <dbReference type="Proteomes" id="UP000518892"/>
    </source>
</evidence>
<dbReference type="PANTHER" id="PTHR12526">
    <property type="entry name" value="GLYCOSYLTRANSFERASE"/>
    <property type="match status" value="1"/>
</dbReference>
<dbReference type="Pfam" id="PF13579">
    <property type="entry name" value="Glyco_trans_4_4"/>
    <property type="match status" value="1"/>
</dbReference>
<dbReference type="CDD" id="cd03808">
    <property type="entry name" value="GT4_CapM-like"/>
    <property type="match status" value="1"/>
</dbReference>
<proteinExistence type="predicted"/>
<protein>
    <submittedName>
        <fullName evidence="3">Glycosyltransferase involved in cell wall biosynthesis</fullName>
    </submittedName>
</protein>
<dbReference type="PANTHER" id="PTHR12526:SF630">
    <property type="entry name" value="GLYCOSYLTRANSFERASE"/>
    <property type="match status" value="1"/>
</dbReference>
<comment type="caution">
    <text evidence="3">The sequence shown here is derived from an EMBL/GenBank/DDBJ whole genome shotgun (WGS) entry which is preliminary data.</text>
</comment>
<name>A0A7W5HK29_9GAMM</name>
<sequence length="792" mass="86446">MHIVHVITSLYPGGAQSALCRLCTGDTCHRHTVIAMLGGGALEETLRAHGVEVFSLNCTRLSGLLAGSVTLYRHLRRLRPDLVQTWMYHPDLVGGLCARLAGIRHVCWGIRHTALEAGQSSRSSILAARLGARLSGWVPERIVCCAHEAAELHASLGYRADKLVVIANGYDLADFRPREDAAAQRAALLGDDADRPVLGMVGRFNAQKDHRNLLEALAEVQARGQDFLCLLIGARLDADNAELVGWIDARGLASRVRLLGVRSDIPRLMNALDLHVLSSAFGEGFPNVIAEAMACGTPCVGTAVGDTARIIDETGWLVPPREPTALAQAILAALDERERQPARWAERRQACTRRIADHFTLERMVSAFDDVWRECLGDTRDRAGRRWGGGGGRAQGTDSERGALMNREPQGTFLIIAGAPVSLVSFRGHLIAELIALGLRVHAAGPNLPPDSPVRAELERMGARVHEVFLNRTGISPLDDLRTLIGLVGLMRRIRPDYVLGYTIKPVIFGTLSAFLAGCPHRFALITGLGYAFSDHEVGRRQRLIGGLVTGLYRQSLRFAHKVFFQNPDDQALFRRLGVLNGATPSVVVNGSGVDVDHYAPRAPAPRPTFLLIARLLIDKGVRDYAEAAYRLKAEFPEAHFLLVGMLDSNPRSIPPAELARWEADGVISYLGSMRDVREALGAASVFVLPSFYREGVPRTILEALAMGRPVITTDTPGCRETVVDGENGYLVPPRDVDSLAAAMRRFLERPELAISMGERARQTALTKYDVRRVNAVMLKEMGFTCSSDASM</sequence>
<dbReference type="GO" id="GO:0016757">
    <property type="term" value="F:glycosyltransferase activity"/>
    <property type="evidence" value="ECO:0007669"/>
    <property type="project" value="UniProtKB-ARBA"/>
</dbReference>
<dbReference type="Gene3D" id="3.40.50.2000">
    <property type="entry name" value="Glycogen Phosphorylase B"/>
    <property type="match status" value="4"/>
</dbReference>
<dbReference type="SUPFAM" id="SSF53756">
    <property type="entry name" value="UDP-Glycosyltransferase/glycogen phosphorylase"/>
    <property type="match status" value="2"/>
</dbReference>
<dbReference type="InterPro" id="IPR028098">
    <property type="entry name" value="Glyco_trans_4-like_N"/>
</dbReference>
<evidence type="ECO:0000313" key="3">
    <source>
        <dbReference type="EMBL" id="MBB3229543.1"/>
    </source>
</evidence>
<keyword evidence="4" id="KW-1185">Reference proteome</keyword>
<accession>A0A7W5HK29</accession>
<evidence type="ECO:0000259" key="1">
    <source>
        <dbReference type="Pfam" id="PF13439"/>
    </source>
</evidence>
<evidence type="ECO:0000259" key="2">
    <source>
        <dbReference type="Pfam" id="PF13579"/>
    </source>
</evidence>
<dbReference type="AlphaFoldDB" id="A0A7W5HK29"/>
<keyword evidence="3" id="KW-0808">Transferase</keyword>
<reference evidence="3 4" key="1">
    <citation type="submission" date="2020-08" db="EMBL/GenBank/DDBJ databases">
        <title>Genomic Encyclopedia of Type Strains, Phase III (KMG-III): the genomes of soil and plant-associated and newly described type strains.</title>
        <authorList>
            <person name="Whitman W."/>
        </authorList>
    </citation>
    <scope>NUCLEOTIDE SEQUENCE [LARGE SCALE GENOMIC DNA]</scope>
    <source>
        <strain evidence="3 4">CECT 7744</strain>
    </source>
</reference>
<dbReference type="RefSeq" id="WP_221187636.1">
    <property type="nucleotide sequence ID" value="NZ_JACHXR010000001.1"/>
</dbReference>
<dbReference type="Pfam" id="PF13439">
    <property type="entry name" value="Glyco_transf_4"/>
    <property type="match status" value="1"/>
</dbReference>
<organism evidence="3 4">
    <name type="scientific">Halomonas stenophila</name>
    <dbReference type="NCBI Taxonomy" id="795312"/>
    <lineage>
        <taxon>Bacteria</taxon>
        <taxon>Pseudomonadati</taxon>
        <taxon>Pseudomonadota</taxon>
        <taxon>Gammaproteobacteria</taxon>
        <taxon>Oceanospirillales</taxon>
        <taxon>Halomonadaceae</taxon>
        <taxon>Halomonas</taxon>
    </lineage>
</organism>
<dbReference type="Proteomes" id="UP000518892">
    <property type="component" value="Unassembled WGS sequence"/>
</dbReference>
<dbReference type="Pfam" id="PF13692">
    <property type="entry name" value="Glyco_trans_1_4"/>
    <property type="match status" value="2"/>
</dbReference>
<dbReference type="EMBL" id="JACHXR010000001">
    <property type="protein sequence ID" value="MBB3229543.1"/>
    <property type="molecule type" value="Genomic_DNA"/>
</dbReference>
<gene>
    <name evidence="3" type="ORF">FHR97_000358</name>
</gene>
<feature type="domain" description="Glycosyltransferase subfamily 4-like N-terminal" evidence="1">
    <location>
        <begin position="29"/>
        <end position="173"/>
    </location>
</feature>
<feature type="domain" description="Glycosyltransferase subfamily 4-like N-terminal" evidence="2">
    <location>
        <begin position="429"/>
        <end position="579"/>
    </location>
</feature>